<keyword evidence="12" id="KW-1185">Reference proteome</keyword>
<evidence type="ECO:0000259" key="9">
    <source>
        <dbReference type="PROSITE" id="PS50893"/>
    </source>
</evidence>
<evidence type="ECO:0000256" key="1">
    <source>
        <dbReference type="ARBA" id="ARBA00004141"/>
    </source>
</evidence>
<dbReference type="InterPro" id="IPR011527">
    <property type="entry name" value="ABC1_TM_dom"/>
</dbReference>
<dbReference type="EMBL" id="WJXW01000008">
    <property type="protein sequence ID" value="KAF9733846.1"/>
    <property type="molecule type" value="Genomic_DNA"/>
</dbReference>
<evidence type="ECO:0000256" key="3">
    <source>
        <dbReference type="ARBA" id="ARBA00022692"/>
    </source>
</evidence>
<dbReference type="Pfam" id="PF00005">
    <property type="entry name" value="ABC_tran"/>
    <property type="match status" value="1"/>
</dbReference>
<dbReference type="PANTHER" id="PTHR43394">
    <property type="entry name" value="ATP-DEPENDENT PERMEASE MDL1, MITOCHONDRIAL"/>
    <property type="match status" value="1"/>
</dbReference>
<dbReference type="GO" id="GO:0005743">
    <property type="term" value="C:mitochondrial inner membrane"/>
    <property type="evidence" value="ECO:0007669"/>
    <property type="project" value="TreeGrafter"/>
</dbReference>
<dbReference type="SUPFAM" id="SSF90123">
    <property type="entry name" value="ABC transporter transmembrane region"/>
    <property type="match status" value="1"/>
</dbReference>
<dbReference type="PANTHER" id="PTHR43394:SF1">
    <property type="entry name" value="ATP-BINDING CASSETTE SUB-FAMILY B MEMBER 10, MITOCHONDRIAL"/>
    <property type="match status" value="1"/>
</dbReference>
<keyword evidence="2" id="KW-0813">Transport</keyword>
<dbReference type="GO" id="GO:0005524">
    <property type="term" value="F:ATP binding"/>
    <property type="evidence" value="ECO:0007669"/>
    <property type="project" value="UniProtKB-KW"/>
</dbReference>
<gene>
    <name evidence="11" type="ORF">PMIN01_08189</name>
</gene>
<evidence type="ECO:0000256" key="8">
    <source>
        <dbReference type="ARBA" id="ARBA00024363"/>
    </source>
</evidence>
<name>A0A9P6GEP0_9PLEO</name>
<evidence type="ECO:0000256" key="7">
    <source>
        <dbReference type="ARBA" id="ARBA00023136"/>
    </source>
</evidence>
<evidence type="ECO:0000256" key="2">
    <source>
        <dbReference type="ARBA" id="ARBA00022448"/>
    </source>
</evidence>
<dbReference type="PROSITE" id="PS50893">
    <property type="entry name" value="ABC_TRANSPORTER_2"/>
    <property type="match status" value="1"/>
</dbReference>
<dbReference type="Gene3D" id="1.20.1560.10">
    <property type="entry name" value="ABC transporter type 1, transmembrane domain"/>
    <property type="match status" value="1"/>
</dbReference>
<evidence type="ECO:0000256" key="4">
    <source>
        <dbReference type="ARBA" id="ARBA00022741"/>
    </source>
</evidence>
<dbReference type="AlphaFoldDB" id="A0A9P6GEP0"/>
<dbReference type="FunFam" id="3.40.50.300:FF:000287">
    <property type="entry name" value="Multidrug ABC transporter ATP-binding protein"/>
    <property type="match status" value="1"/>
</dbReference>
<accession>A0A9P6GEP0</accession>
<evidence type="ECO:0000313" key="12">
    <source>
        <dbReference type="Proteomes" id="UP000756921"/>
    </source>
</evidence>
<comment type="caution">
    <text evidence="11">The sequence shown here is derived from an EMBL/GenBank/DDBJ whole genome shotgun (WGS) entry which is preliminary data.</text>
</comment>
<feature type="domain" description="ABC transmembrane type-1" evidence="10">
    <location>
        <begin position="1"/>
        <end position="84"/>
    </location>
</feature>
<dbReference type="GO" id="GO:0015421">
    <property type="term" value="F:ABC-type oligopeptide transporter activity"/>
    <property type="evidence" value="ECO:0007669"/>
    <property type="project" value="TreeGrafter"/>
</dbReference>
<dbReference type="OrthoDB" id="6500128at2759"/>
<sequence>MRRYGTAVQDHVNASYSFLCRMLWGNAAQDFIMTIGFVSCTILAMQQVAREKRSFGALVNFMFYWSAIKGTVKQLANSYQNVSSTLVNAEGLLQLLHTEPSVPDSKSAKNLVVHTGEVRFENVSFAYDPRKPTIETIDFSAEAGKTTALLGKSGSGKSTIFTLLHRLYDVCEGSITIDGQDIRDVTGSSLRSAIGIVPQKPGIFNISIKENVRYGNLDATDKDVMDACIAADIHDCIMSFPDAYEATVGEGGVRLSGGQAQRLAIARVLVKKPKIVLLDEATSAVDTLTEAKIQKAISRLASDRTVLVIAHRLSTVARADKILVVHEGKIVESGTHEELLAKGGRYNELWAQQTLTKQVELER</sequence>
<dbReference type="SMART" id="SM00382">
    <property type="entry name" value="AAA"/>
    <property type="match status" value="1"/>
</dbReference>
<comment type="similarity">
    <text evidence="8">Belongs to the ABC transporter superfamily. ABCB family. Heavy Metal importer (TC 3.A.1.210) subfamily.</text>
</comment>
<dbReference type="PROSITE" id="PS00211">
    <property type="entry name" value="ABC_TRANSPORTER_1"/>
    <property type="match status" value="1"/>
</dbReference>
<dbReference type="InterPro" id="IPR027417">
    <property type="entry name" value="P-loop_NTPase"/>
</dbReference>
<evidence type="ECO:0000313" key="11">
    <source>
        <dbReference type="EMBL" id="KAF9733846.1"/>
    </source>
</evidence>
<keyword evidence="5" id="KW-0067">ATP-binding</keyword>
<keyword evidence="3" id="KW-0812">Transmembrane</keyword>
<feature type="domain" description="ABC transporter" evidence="9">
    <location>
        <begin position="118"/>
        <end position="352"/>
    </location>
</feature>
<evidence type="ECO:0000256" key="5">
    <source>
        <dbReference type="ARBA" id="ARBA00022840"/>
    </source>
</evidence>
<proteinExistence type="inferred from homology"/>
<evidence type="ECO:0000259" key="10">
    <source>
        <dbReference type="PROSITE" id="PS50929"/>
    </source>
</evidence>
<keyword evidence="7" id="KW-0472">Membrane</keyword>
<protein>
    <submittedName>
        <fullName evidence="11">ABC transporter</fullName>
    </submittedName>
</protein>
<dbReference type="InterPro" id="IPR003593">
    <property type="entry name" value="AAA+_ATPase"/>
</dbReference>
<dbReference type="InterPro" id="IPR003439">
    <property type="entry name" value="ABC_transporter-like_ATP-bd"/>
</dbReference>
<dbReference type="GO" id="GO:0016887">
    <property type="term" value="F:ATP hydrolysis activity"/>
    <property type="evidence" value="ECO:0007669"/>
    <property type="project" value="InterPro"/>
</dbReference>
<reference evidence="11" key="1">
    <citation type="journal article" date="2020" name="Mol. Plant Microbe Interact.">
        <title>Genome Sequence of the Biocontrol Agent Coniothyrium minitans strain Conio (IMI 134523).</title>
        <authorList>
            <person name="Patel D."/>
            <person name="Shittu T.A."/>
            <person name="Baroncelli R."/>
            <person name="Muthumeenakshi S."/>
            <person name="Osborne T.H."/>
            <person name="Janganan T.K."/>
            <person name="Sreenivasaprasad S."/>
        </authorList>
    </citation>
    <scope>NUCLEOTIDE SEQUENCE</scope>
    <source>
        <strain evidence="11">Conio</strain>
    </source>
</reference>
<comment type="subcellular location">
    <subcellularLocation>
        <location evidence="1">Membrane</location>
        <topology evidence="1">Multi-pass membrane protein</topology>
    </subcellularLocation>
</comment>
<dbReference type="InterPro" id="IPR039421">
    <property type="entry name" value="Type_1_exporter"/>
</dbReference>
<evidence type="ECO:0000256" key="6">
    <source>
        <dbReference type="ARBA" id="ARBA00022989"/>
    </source>
</evidence>
<dbReference type="SUPFAM" id="SSF52540">
    <property type="entry name" value="P-loop containing nucleoside triphosphate hydrolases"/>
    <property type="match status" value="1"/>
</dbReference>
<dbReference type="InterPro" id="IPR036640">
    <property type="entry name" value="ABC1_TM_sf"/>
</dbReference>
<organism evidence="11 12">
    <name type="scientific">Paraphaeosphaeria minitans</name>
    <dbReference type="NCBI Taxonomy" id="565426"/>
    <lineage>
        <taxon>Eukaryota</taxon>
        <taxon>Fungi</taxon>
        <taxon>Dikarya</taxon>
        <taxon>Ascomycota</taxon>
        <taxon>Pezizomycotina</taxon>
        <taxon>Dothideomycetes</taxon>
        <taxon>Pleosporomycetidae</taxon>
        <taxon>Pleosporales</taxon>
        <taxon>Massarineae</taxon>
        <taxon>Didymosphaeriaceae</taxon>
        <taxon>Paraphaeosphaeria</taxon>
    </lineage>
</organism>
<dbReference type="GO" id="GO:0090374">
    <property type="term" value="P:oligopeptide export from mitochondrion"/>
    <property type="evidence" value="ECO:0007669"/>
    <property type="project" value="TreeGrafter"/>
</dbReference>
<dbReference type="Gene3D" id="3.40.50.300">
    <property type="entry name" value="P-loop containing nucleotide triphosphate hydrolases"/>
    <property type="match status" value="1"/>
</dbReference>
<dbReference type="Proteomes" id="UP000756921">
    <property type="component" value="Unassembled WGS sequence"/>
</dbReference>
<keyword evidence="6" id="KW-1133">Transmembrane helix</keyword>
<keyword evidence="4" id="KW-0547">Nucleotide-binding</keyword>
<dbReference type="PROSITE" id="PS50929">
    <property type="entry name" value="ABC_TM1F"/>
    <property type="match status" value="1"/>
</dbReference>
<dbReference type="InterPro" id="IPR017871">
    <property type="entry name" value="ABC_transporter-like_CS"/>
</dbReference>